<comment type="caution">
    <text evidence="1">The sequence shown here is derived from an EMBL/GenBank/DDBJ whole genome shotgun (WGS) entry which is preliminary data.</text>
</comment>
<protein>
    <recommendedName>
        <fullName evidence="3">Protein kinase domain-containing protein</fullName>
    </recommendedName>
</protein>
<dbReference type="InterPro" id="IPR011009">
    <property type="entry name" value="Kinase-like_dom_sf"/>
</dbReference>
<dbReference type="Proteomes" id="UP000807769">
    <property type="component" value="Unassembled WGS sequence"/>
</dbReference>
<sequence length="267" mass="30454">SCPALLFAHTGPWLVALETVFMEKYIVQQLIDFIWMSACSTLDHDKELVHMRKAAHTMGVRSAHDSVSDLSWGLELEYEWKGMVHHPIRATYEQSLEQNASCITYLVKTKEDNPINVVIKFITRYGKDIHNMIVEAGFVPKLLYHGKFDIVEGMPLYGTLQMVVMEYVDKITAYSSPQLPPSLHQELMKVIEYCHGKGFAFGNLQKPNVMITKDGKVQLIDFDWAECEGKVTYPVSISPAIDWPEGVQELGPILKQHDHDMLVCYHN</sequence>
<dbReference type="RefSeq" id="XP_041196794.1">
    <property type="nucleotide sequence ID" value="XM_041330407.1"/>
</dbReference>
<reference evidence="1" key="1">
    <citation type="journal article" date="2020" name="New Phytol.">
        <title>Comparative genomics reveals dynamic genome evolution in host specialist ectomycorrhizal fungi.</title>
        <authorList>
            <person name="Lofgren L.A."/>
            <person name="Nguyen N.H."/>
            <person name="Vilgalys R."/>
            <person name="Ruytinx J."/>
            <person name="Liao H.L."/>
            <person name="Branco S."/>
            <person name="Kuo A."/>
            <person name="LaButti K."/>
            <person name="Lipzen A."/>
            <person name="Andreopoulos W."/>
            <person name="Pangilinan J."/>
            <person name="Riley R."/>
            <person name="Hundley H."/>
            <person name="Na H."/>
            <person name="Barry K."/>
            <person name="Grigoriev I.V."/>
            <person name="Stajich J.E."/>
            <person name="Kennedy P.G."/>
        </authorList>
    </citation>
    <scope>NUCLEOTIDE SEQUENCE</scope>
    <source>
        <strain evidence="1">MN1</strain>
    </source>
</reference>
<proteinExistence type="predicted"/>
<dbReference type="OrthoDB" id="4062651at2759"/>
<dbReference type="Gene3D" id="1.10.510.10">
    <property type="entry name" value="Transferase(Phosphotransferase) domain 1"/>
    <property type="match status" value="1"/>
</dbReference>
<dbReference type="AlphaFoldDB" id="A0A9P7JH87"/>
<feature type="non-terminal residue" evidence="1">
    <location>
        <position position="267"/>
    </location>
</feature>
<dbReference type="EMBL" id="JABBWG010000006">
    <property type="protein sequence ID" value="KAG1822054.1"/>
    <property type="molecule type" value="Genomic_DNA"/>
</dbReference>
<gene>
    <name evidence="1" type="ORF">BJ212DRAFT_1264183</name>
</gene>
<dbReference type="SUPFAM" id="SSF56112">
    <property type="entry name" value="Protein kinase-like (PK-like)"/>
    <property type="match status" value="1"/>
</dbReference>
<accession>A0A9P7JH87</accession>
<evidence type="ECO:0000313" key="2">
    <source>
        <dbReference type="Proteomes" id="UP000807769"/>
    </source>
</evidence>
<name>A0A9P7JH87_9AGAM</name>
<evidence type="ECO:0000313" key="1">
    <source>
        <dbReference type="EMBL" id="KAG1822054.1"/>
    </source>
</evidence>
<organism evidence="1 2">
    <name type="scientific">Suillus subaureus</name>
    <dbReference type="NCBI Taxonomy" id="48587"/>
    <lineage>
        <taxon>Eukaryota</taxon>
        <taxon>Fungi</taxon>
        <taxon>Dikarya</taxon>
        <taxon>Basidiomycota</taxon>
        <taxon>Agaricomycotina</taxon>
        <taxon>Agaricomycetes</taxon>
        <taxon>Agaricomycetidae</taxon>
        <taxon>Boletales</taxon>
        <taxon>Suillineae</taxon>
        <taxon>Suillaceae</taxon>
        <taxon>Suillus</taxon>
    </lineage>
</organism>
<evidence type="ECO:0008006" key="3">
    <source>
        <dbReference type="Google" id="ProtNLM"/>
    </source>
</evidence>
<keyword evidence="2" id="KW-1185">Reference proteome</keyword>
<dbReference type="GeneID" id="64624424"/>